<keyword evidence="4" id="KW-1185">Reference proteome</keyword>
<dbReference type="Gene3D" id="3.30.2310.20">
    <property type="entry name" value="RelE-like"/>
    <property type="match status" value="1"/>
</dbReference>
<sequence length="108" mass="12243">MKIHKIVLTESADQCLLNIAEYIALDSPVRAETFIEEIVESLTGTLSVFPLAGKVYEEMEAKIEIRSLPYKNYVSFYRVRNDVVEILFIFNSAQNIKNILASMGNPLT</sequence>
<dbReference type="RefSeq" id="WP_006892702.1">
    <property type="nucleotide sequence ID" value="NZ_JH109153.1"/>
</dbReference>
<accession>G3IZL8</accession>
<keyword evidence="2" id="KW-1277">Toxin-antitoxin system</keyword>
<dbReference type="InterPro" id="IPR051803">
    <property type="entry name" value="TA_system_RelE-like_toxin"/>
</dbReference>
<organism evidence="3 4">
    <name type="scientific">Methylobacter tundripaludum (strain ATCC BAA-1195 / DSM 17260 / SV96)</name>
    <dbReference type="NCBI Taxonomy" id="697282"/>
    <lineage>
        <taxon>Bacteria</taxon>
        <taxon>Pseudomonadati</taxon>
        <taxon>Pseudomonadota</taxon>
        <taxon>Gammaproteobacteria</taxon>
        <taxon>Methylococcales</taxon>
        <taxon>Methylococcaceae</taxon>
        <taxon>Methylobacter</taxon>
    </lineage>
</organism>
<proteinExistence type="inferred from homology"/>
<dbReference type="HOGENOM" id="CLU_147162_10_1_6"/>
<dbReference type="AlphaFoldDB" id="G3IZL8"/>
<dbReference type="PANTHER" id="PTHR33755:SF6">
    <property type="entry name" value="PLASMID STABILIZATION SYSTEM PROTEIN"/>
    <property type="match status" value="1"/>
</dbReference>
<dbReference type="OrthoDB" id="9798046at2"/>
<name>G3IZL8_METTV</name>
<dbReference type="STRING" id="697282.Mettu_3523"/>
<dbReference type="PANTHER" id="PTHR33755">
    <property type="entry name" value="TOXIN PARE1-RELATED"/>
    <property type="match status" value="1"/>
</dbReference>
<gene>
    <name evidence="3" type="ORF">Mettu_3523</name>
</gene>
<dbReference type="InterPro" id="IPR035093">
    <property type="entry name" value="RelE/ParE_toxin_dom_sf"/>
</dbReference>
<dbReference type="EMBL" id="JH109153">
    <property type="protein sequence ID" value="EGW20390.1"/>
    <property type="molecule type" value="Genomic_DNA"/>
</dbReference>
<evidence type="ECO:0000256" key="1">
    <source>
        <dbReference type="ARBA" id="ARBA00006226"/>
    </source>
</evidence>
<dbReference type="Pfam" id="PF05016">
    <property type="entry name" value="ParE_toxin"/>
    <property type="match status" value="1"/>
</dbReference>
<dbReference type="InterPro" id="IPR007712">
    <property type="entry name" value="RelE/ParE_toxin"/>
</dbReference>
<evidence type="ECO:0000313" key="3">
    <source>
        <dbReference type="EMBL" id="EGW20390.1"/>
    </source>
</evidence>
<protein>
    <submittedName>
        <fullName evidence="3">Plasmid stabilization system</fullName>
    </submittedName>
</protein>
<evidence type="ECO:0000256" key="2">
    <source>
        <dbReference type="ARBA" id="ARBA00022649"/>
    </source>
</evidence>
<evidence type="ECO:0000313" key="4">
    <source>
        <dbReference type="Proteomes" id="UP000004664"/>
    </source>
</evidence>
<reference evidence="3 4" key="1">
    <citation type="submission" date="2011-06" db="EMBL/GenBank/DDBJ databases">
        <title>Genomic sequence of Methylobacter tundripaludum SV96.</title>
        <authorList>
            <consortium name="US DOE Joint Genome Institute"/>
            <person name="Lucas S."/>
            <person name="Han J."/>
            <person name="Lapidus A."/>
            <person name="Cheng J.-F."/>
            <person name="Goodwin L."/>
            <person name="Pitluck S."/>
            <person name="Held B."/>
            <person name="Detter J.C."/>
            <person name="Han C."/>
            <person name="Tapia R."/>
            <person name="Land M."/>
            <person name="Hauser L."/>
            <person name="Kyrpides N."/>
            <person name="Ivanova N."/>
            <person name="Ovchinnikova G."/>
            <person name="Pagani I."/>
            <person name="Klotz M.G."/>
            <person name="Dispirito A.A."/>
            <person name="Murrell J.C."/>
            <person name="Dunfield P."/>
            <person name="Kalyuzhnaya M.G."/>
            <person name="Svenning M."/>
            <person name="Trotsenko Y.A."/>
            <person name="Stein L.Y."/>
            <person name="Woyke T."/>
        </authorList>
    </citation>
    <scope>NUCLEOTIDE SEQUENCE [LARGE SCALE GENOMIC DNA]</scope>
    <source>
        <strain evidence="4">ATCC BAA-1195 / DSM 17260 / SV96</strain>
    </source>
</reference>
<dbReference type="Proteomes" id="UP000004664">
    <property type="component" value="Unassembled WGS sequence"/>
</dbReference>
<comment type="similarity">
    <text evidence="1">Belongs to the RelE toxin family.</text>
</comment>